<dbReference type="AlphaFoldDB" id="A0A0A0F1L5"/>
<dbReference type="Gene3D" id="1.10.490.10">
    <property type="entry name" value="Globins"/>
    <property type="match status" value="1"/>
</dbReference>
<dbReference type="SUPFAM" id="SSF46458">
    <property type="entry name" value="Globin-like"/>
    <property type="match status" value="1"/>
</dbReference>
<evidence type="ECO:0000313" key="6">
    <source>
        <dbReference type="Proteomes" id="UP000029998"/>
    </source>
</evidence>
<dbReference type="Pfam" id="PF01152">
    <property type="entry name" value="Bac_globin"/>
    <property type="match status" value="1"/>
</dbReference>
<dbReference type="RefSeq" id="WP_036135587.1">
    <property type="nucleotide sequence ID" value="NZ_AVPU01000006.1"/>
</dbReference>
<keyword evidence="3" id="KW-0479">Metal-binding</keyword>
<dbReference type="EMBL" id="AVPU01000006">
    <property type="protein sequence ID" value="KGM55277.1"/>
    <property type="molecule type" value="Genomic_DNA"/>
</dbReference>
<evidence type="ECO:0000256" key="1">
    <source>
        <dbReference type="ARBA" id="ARBA00022448"/>
    </source>
</evidence>
<keyword evidence="1" id="KW-0813">Transport</keyword>
<dbReference type="OrthoDB" id="25954at2"/>
<keyword evidence="6" id="KW-1185">Reference proteome</keyword>
<sequence length="141" mass="15765">MTSDTQDTVALDEARIAQLVDRFYAKVRAHPELGPVFNAAVHDWDDHQRTLTSFWASVALKHGTYRGNPMAKHHGHPIRHEHFDQWLALWRETTAEVLSPEDATQFNHYAERIGQSLRYGLGLNGGVGARSLGLPVVGSGR</sequence>
<dbReference type="CDD" id="cd08916">
    <property type="entry name" value="TrHb3_P"/>
    <property type="match status" value="1"/>
</dbReference>
<evidence type="ECO:0000313" key="5">
    <source>
        <dbReference type="EMBL" id="KGM55277.1"/>
    </source>
</evidence>
<dbReference type="GO" id="GO:0020037">
    <property type="term" value="F:heme binding"/>
    <property type="evidence" value="ECO:0007669"/>
    <property type="project" value="InterPro"/>
</dbReference>
<comment type="caution">
    <text evidence="5">The sequence shown here is derived from an EMBL/GenBank/DDBJ whole genome shotgun (WGS) entry which is preliminary data.</text>
</comment>
<dbReference type="GO" id="GO:0046872">
    <property type="term" value="F:metal ion binding"/>
    <property type="evidence" value="ECO:0007669"/>
    <property type="project" value="UniProtKB-KW"/>
</dbReference>
<gene>
    <name evidence="5" type="ORF">N800_15035</name>
</gene>
<evidence type="ECO:0000256" key="2">
    <source>
        <dbReference type="ARBA" id="ARBA00022617"/>
    </source>
</evidence>
<dbReference type="InterPro" id="IPR001486">
    <property type="entry name" value="Hemoglobin_trunc"/>
</dbReference>
<accession>A0A0A0F1L5</accession>
<keyword evidence="4" id="KW-0408">Iron</keyword>
<name>A0A0A0F1L5_9GAMM</name>
<dbReference type="GO" id="GO:0019825">
    <property type="term" value="F:oxygen binding"/>
    <property type="evidence" value="ECO:0007669"/>
    <property type="project" value="InterPro"/>
</dbReference>
<protein>
    <submittedName>
        <fullName evidence="5">Preprotein translocase subunit TatC</fullName>
    </submittedName>
</protein>
<organism evidence="5 6">
    <name type="scientific">Lysobacter daejeonensis GH1-9</name>
    <dbReference type="NCBI Taxonomy" id="1385517"/>
    <lineage>
        <taxon>Bacteria</taxon>
        <taxon>Pseudomonadati</taxon>
        <taxon>Pseudomonadota</taxon>
        <taxon>Gammaproteobacteria</taxon>
        <taxon>Lysobacterales</taxon>
        <taxon>Lysobacteraceae</taxon>
        <taxon>Aerolutibacter</taxon>
    </lineage>
</organism>
<keyword evidence="2" id="KW-0349">Heme</keyword>
<dbReference type="InterPro" id="IPR009050">
    <property type="entry name" value="Globin-like_sf"/>
</dbReference>
<evidence type="ECO:0000256" key="4">
    <source>
        <dbReference type="ARBA" id="ARBA00023004"/>
    </source>
</evidence>
<dbReference type="Proteomes" id="UP000029998">
    <property type="component" value="Unassembled WGS sequence"/>
</dbReference>
<reference evidence="5 6" key="1">
    <citation type="submission" date="2013-08" db="EMBL/GenBank/DDBJ databases">
        <title>Genome sequencing of Lysobacter.</title>
        <authorList>
            <person name="Zhang S."/>
            <person name="Wang G."/>
        </authorList>
    </citation>
    <scope>NUCLEOTIDE SEQUENCE [LARGE SCALE GENOMIC DNA]</scope>
    <source>
        <strain evidence="5 6">GH1-9</strain>
    </source>
</reference>
<proteinExistence type="predicted"/>
<evidence type="ECO:0000256" key="3">
    <source>
        <dbReference type="ARBA" id="ARBA00022723"/>
    </source>
</evidence>
<dbReference type="InterPro" id="IPR012292">
    <property type="entry name" value="Globin/Proto"/>
</dbReference>
<dbReference type="eggNOG" id="COG2346">
    <property type="taxonomic scope" value="Bacteria"/>
</dbReference>
<dbReference type="STRING" id="1385517.N800_15035"/>